<comment type="catalytic activity">
    <reaction evidence="8">
        <text>tRNA(n+1) + phosphate = tRNA(n) + a ribonucleoside 5'-diphosphate</text>
        <dbReference type="Rhea" id="RHEA:10628"/>
        <dbReference type="Rhea" id="RHEA-COMP:17343"/>
        <dbReference type="Rhea" id="RHEA-COMP:17344"/>
        <dbReference type="ChEBI" id="CHEBI:43474"/>
        <dbReference type="ChEBI" id="CHEBI:57930"/>
        <dbReference type="ChEBI" id="CHEBI:173114"/>
        <dbReference type="EC" id="2.7.7.56"/>
    </reaction>
</comment>
<name>A0ABV3X2Y1_9FIRM</name>
<dbReference type="InterPro" id="IPR027408">
    <property type="entry name" value="PNPase/RNase_PH_dom_sf"/>
</dbReference>
<feature type="binding site" evidence="8">
    <location>
        <begin position="125"/>
        <end position="127"/>
    </location>
    <ligand>
        <name>phosphate</name>
        <dbReference type="ChEBI" id="CHEBI:43474"/>
        <note>substrate</note>
    </ligand>
</feature>
<gene>
    <name evidence="8 11" type="primary">rph</name>
    <name evidence="11" type="ORF">QCO44_02660</name>
</gene>
<dbReference type="Gene3D" id="3.30.230.70">
    <property type="entry name" value="GHMP Kinase, N-terminal domain"/>
    <property type="match status" value="1"/>
</dbReference>
<dbReference type="CDD" id="cd11362">
    <property type="entry name" value="RNase_PH_bact"/>
    <property type="match status" value="1"/>
</dbReference>
<protein>
    <recommendedName>
        <fullName evidence="8">Ribonuclease PH</fullName>
        <shortName evidence="8">RNase PH</shortName>
        <ecNumber evidence="8">2.7.7.56</ecNumber>
    </recommendedName>
    <alternativeName>
        <fullName evidence="8">tRNA nucleotidyltransferase</fullName>
    </alternativeName>
</protein>
<dbReference type="InterPro" id="IPR036345">
    <property type="entry name" value="ExoRNase_PH_dom2_sf"/>
</dbReference>
<dbReference type="PANTHER" id="PTHR11953:SF0">
    <property type="entry name" value="EXOSOME COMPLEX COMPONENT RRP41"/>
    <property type="match status" value="1"/>
</dbReference>
<accession>A0ABV3X2Y1</accession>
<feature type="domain" description="Exoribonuclease phosphorolytic" evidence="10">
    <location>
        <begin position="157"/>
        <end position="224"/>
    </location>
</feature>
<keyword evidence="7" id="KW-0694">RNA-binding</keyword>
<evidence type="ECO:0000256" key="4">
    <source>
        <dbReference type="ARBA" id="ARBA00022679"/>
    </source>
</evidence>
<evidence type="ECO:0000256" key="1">
    <source>
        <dbReference type="ARBA" id="ARBA00006678"/>
    </source>
</evidence>
<dbReference type="InterPro" id="IPR002381">
    <property type="entry name" value="RNase_PH_bac-type"/>
</dbReference>
<keyword evidence="6 8" id="KW-0548">Nucleotidyltransferase</keyword>
<dbReference type="PANTHER" id="PTHR11953">
    <property type="entry name" value="EXOSOME COMPLEX COMPONENT"/>
    <property type="match status" value="1"/>
</dbReference>
<evidence type="ECO:0000313" key="11">
    <source>
        <dbReference type="EMBL" id="MEX5284544.1"/>
    </source>
</evidence>
<reference evidence="11 12" key="1">
    <citation type="submission" date="2023-04" db="EMBL/GenBank/DDBJ databases">
        <title>Genome Sequence of Selenomonas sputigena ATCC 33150.</title>
        <authorList>
            <person name="Miller D.P."/>
            <person name="Anvari S."/>
            <person name="Polson S.W."/>
            <person name="Macdonald M."/>
            <person name="Mcdowell J.V."/>
        </authorList>
    </citation>
    <scope>NUCLEOTIDE SEQUENCE [LARGE SCALE GENOMIC DNA]</scope>
    <source>
        <strain evidence="11 12">ATCC 33150</strain>
    </source>
</reference>
<dbReference type="InterPro" id="IPR050080">
    <property type="entry name" value="RNase_PH"/>
</dbReference>
<dbReference type="InterPro" id="IPR001247">
    <property type="entry name" value="ExoRNase_PH_dom1"/>
</dbReference>
<sequence>MQRFRGRAADALRPLKITRRFQRGPAGSVLIEMGRTRVICAASVEDRVPFFLRGSGTGWVKAEYALLPSATSTRTQREACQGRQSGRTQEIQRLIGRSLRSVMDLSALGERTISIDCDVIEADGGTRTASITGAFVALVEACASFYERGKVFPVTDFLAAVSVGIAQDGEPLLDLCYEEDSQALVDMNVVMTGSYDFVELQGTGEGRPFARRELDTLLALAEKGVDELISRQKDVLGGELVWKVGRIG</sequence>
<comment type="function">
    <text evidence="8">Phosphorolytic 3'-5' exoribonuclease that plays an important role in tRNA 3'-end maturation. Removes nucleotide residues following the 3'-CCA terminus of tRNAs; can also add nucleotides to the ends of RNA molecules by using nucleoside diphosphates as substrates, but this may not be physiologically important. Probably plays a role in initiation of 16S rRNA degradation (leading to ribosome degradation) during starvation.</text>
</comment>
<comment type="caution">
    <text evidence="11">The sequence shown here is derived from an EMBL/GenBank/DDBJ whole genome shotgun (WGS) entry which is preliminary data.</text>
</comment>
<evidence type="ECO:0000256" key="2">
    <source>
        <dbReference type="ARBA" id="ARBA00022552"/>
    </source>
</evidence>
<evidence type="ECO:0000256" key="6">
    <source>
        <dbReference type="ARBA" id="ARBA00022695"/>
    </source>
</evidence>
<comment type="similarity">
    <text evidence="1 8">Belongs to the RNase PH family.</text>
</comment>
<dbReference type="SUPFAM" id="SSF54211">
    <property type="entry name" value="Ribosomal protein S5 domain 2-like"/>
    <property type="match status" value="1"/>
</dbReference>
<dbReference type="Pfam" id="PF01138">
    <property type="entry name" value="RNase_PH"/>
    <property type="match status" value="1"/>
</dbReference>
<feature type="domain" description="Exoribonuclease phosphorolytic" evidence="9">
    <location>
        <begin position="12"/>
        <end position="141"/>
    </location>
</feature>
<evidence type="ECO:0000313" key="12">
    <source>
        <dbReference type="Proteomes" id="UP001559623"/>
    </source>
</evidence>
<evidence type="ECO:0000259" key="10">
    <source>
        <dbReference type="Pfam" id="PF03725"/>
    </source>
</evidence>
<dbReference type="SUPFAM" id="SSF55666">
    <property type="entry name" value="Ribonuclease PH domain 2-like"/>
    <property type="match status" value="1"/>
</dbReference>
<dbReference type="NCBIfam" id="TIGR01966">
    <property type="entry name" value="RNasePH"/>
    <property type="match status" value="1"/>
</dbReference>
<keyword evidence="2 8" id="KW-0698">rRNA processing</keyword>
<dbReference type="RefSeq" id="WP_368846282.1">
    <property type="nucleotide sequence ID" value="NZ_CP194411.1"/>
</dbReference>
<keyword evidence="12" id="KW-1185">Reference proteome</keyword>
<dbReference type="Pfam" id="PF03725">
    <property type="entry name" value="RNase_PH_C"/>
    <property type="match status" value="1"/>
</dbReference>
<evidence type="ECO:0000259" key="9">
    <source>
        <dbReference type="Pfam" id="PF01138"/>
    </source>
</evidence>
<evidence type="ECO:0000256" key="5">
    <source>
        <dbReference type="ARBA" id="ARBA00022694"/>
    </source>
</evidence>
<evidence type="ECO:0000256" key="8">
    <source>
        <dbReference type="HAMAP-Rule" id="MF_00564"/>
    </source>
</evidence>
<proteinExistence type="inferred from homology"/>
<dbReference type="Proteomes" id="UP001559623">
    <property type="component" value="Unassembled WGS sequence"/>
</dbReference>
<evidence type="ECO:0000256" key="3">
    <source>
        <dbReference type="ARBA" id="ARBA00022555"/>
    </source>
</evidence>
<dbReference type="EMBL" id="JARVLH010000002">
    <property type="protein sequence ID" value="MEX5284544.1"/>
    <property type="molecule type" value="Genomic_DNA"/>
</dbReference>
<dbReference type="HAMAP" id="MF_00564">
    <property type="entry name" value="RNase_PH"/>
    <property type="match status" value="1"/>
</dbReference>
<keyword evidence="3 8" id="KW-0820">tRNA-binding</keyword>
<keyword evidence="5 8" id="KW-0819">tRNA processing</keyword>
<comment type="subunit">
    <text evidence="8">Homohexameric ring arranged as a trimer of dimers.</text>
</comment>
<dbReference type="EC" id="2.7.7.56" evidence="8"/>
<dbReference type="InterPro" id="IPR020568">
    <property type="entry name" value="Ribosomal_Su5_D2-typ_SF"/>
</dbReference>
<keyword evidence="4 8" id="KW-0808">Transferase</keyword>
<dbReference type="InterPro" id="IPR015847">
    <property type="entry name" value="ExoRNase_PH_dom2"/>
</dbReference>
<organism evidence="11 12">
    <name type="scientific">Selenomonas sputigena</name>
    <dbReference type="NCBI Taxonomy" id="69823"/>
    <lineage>
        <taxon>Bacteria</taxon>
        <taxon>Bacillati</taxon>
        <taxon>Bacillota</taxon>
        <taxon>Negativicutes</taxon>
        <taxon>Selenomonadales</taxon>
        <taxon>Selenomonadaceae</taxon>
        <taxon>Selenomonas</taxon>
    </lineage>
</organism>
<evidence type="ECO:0000256" key="7">
    <source>
        <dbReference type="ARBA" id="ARBA00022884"/>
    </source>
</evidence>
<feature type="binding site" evidence="8">
    <location>
        <position position="87"/>
    </location>
    <ligand>
        <name>phosphate</name>
        <dbReference type="ChEBI" id="CHEBI:43474"/>
        <note>substrate</note>
    </ligand>
</feature>